<gene>
    <name evidence="1" type="ORF">BECKFM1743A_GA0114220_101885</name>
    <name evidence="3" type="ORF">BECKFM1743B_GA0114221_102094</name>
    <name evidence="2" type="ORF">BECKFM1743C_GA0114222_102144</name>
</gene>
<evidence type="ECO:0000313" key="2">
    <source>
        <dbReference type="EMBL" id="VFJ58023.1"/>
    </source>
</evidence>
<organism evidence="1">
    <name type="scientific">Candidatus Kentrum sp. FM</name>
    <dbReference type="NCBI Taxonomy" id="2126340"/>
    <lineage>
        <taxon>Bacteria</taxon>
        <taxon>Pseudomonadati</taxon>
        <taxon>Pseudomonadota</taxon>
        <taxon>Gammaproteobacteria</taxon>
        <taxon>Candidatus Kentrum</taxon>
    </lineage>
</organism>
<dbReference type="AlphaFoldDB" id="A0A450STQ5"/>
<reference evidence="1" key="1">
    <citation type="submission" date="2019-02" db="EMBL/GenBank/DDBJ databases">
        <authorList>
            <person name="Gruber-Vodicka R. H."/>
            <person name="Seah K. B. B."/>
        </authorList>
    </citation>
    <scope>NUCLEOTIDE SEQUENCE</scope>
    <source>
        <strain evidence="1">BECK_BZ163</strain>
        <strain evidence="3">BECK_BZ164</strain>
        <strain evidence="2">BECK_BZ165</strain>
    </source>
</reference>
<evidence type="ECO:0000313" key="3">
    <source>
        <dbReference type="EMBL" id="VFK11828.1"/>
    </source>
</evidence>
<name>A0A450STQ5_9GAMM</name>
<dbReference type="EMBL" id="CAADFL010000209">
    <property type="protein sequence ID" value="VFK11828.1"/>
    <property type="molecule type" value="Genomic_DNA"/>
</dbReference>
<sequence>MKTMRLEIEDSLYDRLIAFIGQLPAGQARVLDEKDKMDEPPGLSLEEATAHVLAKNAELYERLS</sequence>
<proteinExistence type="predicted"/>
<protein>
    <submittedName>
        <fullName evidence="1">Uncharacterized protein</fullName>
    </submittedName>
</protein>
<accession>A0A450STQ5</accession>
<dbReference type="EMBL" id="CAADEZ010000188">
    <property type="protein sequence ID" value="VFJ57341.1"/>
    <property type="molecule type" value="Genomic_DNA"/>
</dbReference>
<evidence type="ECO:0000313" key="1">
    <source>
        <dbReference type="EMBL" id="VFJ57341.1"/>
    </source>
</evidence>
<dbReference type="EMBL" id="CAADFA010000214">
    <property type="protein sequence ID" value="VFJ58023.1"/>
    <property type="molecule type" value="Genomic_DNA"/>
</dbReference>